<evidence type="ECO:0000256" key="4">
    <source>
        <dbReference type="ARBA" id="ARBA00022490"/>
    </source>
</evidence>
<dbReference type="GeneTree" id="ENSGT00940000158471"/>
<dbReference type="Ensembl" id="ENSSFOT00015039146.1">
    <property type="protein sequence ID" value="ENSSFOP00015050265.1"/>
    <property type="gene ID" value="ENSSFOG00015015393.2"/>
</dbReference>
<dbReference type="InterPro" id="IPR057292">
    <property type="entry name" value="PH_S11IP"/>
</dbReference>
<dbReference type="RefSeq" id="XP_018598369.1">
    <property type="nucleotide sequence ID" value="XM_018742853.2"/>
</dbReference>
<evidence type="ECO:0000259" key="8">
    <source>
        <dbReference type="Pfam" id="PF15904"/>
    </source>
</evidence>
<evidence type="ECO:0000256" key="1">
    <source>
        <dbReference type="ARBA" id="ARBA00004496"/>
    </source>
</evidence>
<dbReference type="InterPro" id="IPR057676">
    <property type="entry name" value="PH_S11IP_C"/>
</dbReference>
<comment type="similarity">
    <text evidence="2">Belongs to the STK11IP family.</text>
</comment>
<evidence type="ECO:0000313" key="13">
    <source>
        <dbReference type="Proteomes" id="UP000694397"/>
    </source>
</evidence>
<evidence type="ECO:0000256" key="7">
    <source>
        <dbReference type="SAM" id="MobiDB-lite"/>
    </source>
</evidence>
<sequence>MAAPPAGQMPLVQSLATLLRDCGDSVLNGTSTLTLRVGCLQHLTRLFEQYLLARTHQHGFLALPSHPADTASLLQVQFLFDMLQKTVSLKLISPPGSRIQSMVKIFPFKSLKCLELKCIPPHCLEGLRAVYSQLEVFICSKSLNTLEEILSLRGGDLSSALPWLELHTLNFSYNSIICLDESLGLLNILKSLDLSHNKIQDCSEFLLPLAELEHLNLGYNFLQRAPLLGLSARNKLLTLVLRNNELETINGVEQLCNLQHLDLSYNLLVEHSQLAPLSLLHCLRTLHLEGNPLFFQRSHRISTVGHLSPRAAHVRLQLDGRPLTSSELVVSAPLPTNLPHLCSPHISPVGCLSLQHLPKAVQLIGQVGRTTPPVAMVPERGTQEVSSGAGEMSDSLSVSEPGVSRQRRKKSRNRVRVRRASISEPSDTDYEPRSSSALQDIVLHHQKDIERMDEFRDQLGEDWLRYQHHLEGVPFAAPDTKMPLGPVDSSSDPSQQGMRPQEECPPALMLSSEPTEAAEELETESTLQWPGRSLDNMESALETSLSLPRGLELIPACEEEEEEEAEFGVDVCLPLLVGLLPEDSDGHLRSTGPLFLRIKSGHALEVDVHTGSVLTRLELDSLREVSISEAMWTDKGEERRLPVLELHFSYISRPRRRRRYVMLDDDPQGALQALASVLSQIAEGNGQQAAAEKDQPGSAPLQCLRCRQVFQQGWSQEAEPDPTAADGTLLCPQCGSDHVVQLAAQTAPATSTPVLGHSEANATAGKFFGKAPPAGDHQVPQAVEKEQQNPNLEEADLTDTFLTARSGTFYIGSASYESDGLPGFQSSAHADSTAPLPAEGKDDLDTSWKYCYSAPQLQFCPSPPPEGSSISIAQFDLSSEDFDVVDHRLKLFLDVEVFEDDSEELRCFFKVSVVKLGDPEEFPTLLVVSDQHFYFLEIGTDTQGQPCDWLQKRERYGVAQLRYLEVGLGSQSIHMEFEEEGASFTLLVRDSSRCKRFFSFLAGIARELAPTSESKLQSISTTRLGPQHHLWPLVSDAVNPDVQLQFFYLLAFIKQDDGLSPVTVLATEECLYLLNEDHQWCKNPAGASGTTMSPGDKVTVRENQPISCVSSVRRFSSNPHRVDITLYDEVLKEEKVWALKTDSEDLTQALVDWVRTHWEAMFGVKLTTSVQESVS</sequence>
<accession>A0A8C9TQ89</accession>
<dbReference type="CTD" id="114790"/>
<dbReference type="Pfam" id="PF23142">
    <property type="entry name" value="PH_PLEKHM2"/>
    <property type="match status" value="1"/>
</dbReference>
<dbReference type="PROSITE" id="PS51450">
    <property type="entry name" value="LRR"/>
    <property type="match status" value="3"/>
</dbReference>
<dbReference type="SUPFAM" id="SSF52058">
    <property type="entry name" value="L domain-like"/>
    <property type="match status" value="1"/>
</dbReference>
<evidence type="ECO:0000256" key="3">
    <source>
        <dbReference type="ARBA" id="ARBA00020683"/>
    </source>
</evidence>
<feature type="region of interest" description="Disordered" evidence="7">
    <location>
        <begin position="476"/>
        <end position="533"/>
    </location>
</feature>
<reference evidence="12" key="2">
    <citation type="submission" date="2025-08" db="UniProtKB">
        <authorList>
            <consortium name="Ensembl"/>
        </authorList>
    </citation>
    <scope>IDENTIFICATION</scope>
</reference>
<feature type="compositionally biased region" description="Polar residues" evidence="7">
    <location>
        <begin position="488"/>
        <end position="498"/>
    </location>
</feature>
<feature type="region of interest" description="Disordered" evidence="7">
    <location>
        <begin position="372"/>
        <end position="435"/>
    </location>
</feature>
<dbReference type="Pfam" id="PF25624">
    <property type="entry name" value="PH_S11IP_C"/>
    <property type="match status" value="1"/>
</dbReference>
<keyword evidence="13" id="KW-1185">Reference proteome</keyword>
<keyword evidence="5" id="KW-0433">Leucine-rich repeat</keyword>
<evidence type="ECO:0000259" key="9">
    <source>
        <dbReference type="Pfam" id="PF23142"/>
    </source>
</evidence>
<evidence type="ECO:0000256" key="5">
    <source>
        <dbReference type="ARBA" id="ARBA00022614"/>
    </source>
</evidence>
<reference evidence="12" key="3">
    <citation type="submission" date="2025-09" db="UniProtKB">
        <authorList>
            <consortium name="Ensembl"/>
        </authorList>
    </citation>
    <scope>IDENTIFICATION</scope>
</reference>
<dbReference type="GO" id="GO:0008104">
    <property type="term" value="P:intracellular protein localization"/>
    <property type="evidence" value="ECO:0007669"/>
    <property type="project" value="TreeGrafter"/>
</dbReference>
<protein>
    <recommendedName>
        <fullName evidence="3">Serine/threonine-protein kinase 11-interacting protein</fullName>
    </recommendedName>
</protein>
<feature type="compositionally biased region" description="Basic residues" evidence="7">
    <location>
        <begin position="405"/>
        <end position="419"/>
    </location>
</feature>
<feature type="domain" description="LKB1 serine/threonine kinase interacting protein 1 N-terminal" evidence="8">
    <location>
        <begin position="7"/>
        <end position="95"/>
    </location>
</feature>
<comment type="subcellular location">
    <subcellularLocation>
        <location evidence="1">Cytoplasm</location>
    </subcellularLocation>
</comment>
<feature type="domain" description="Serine/threonine-protein kinase 11-interacting protein PH" evidence="10">
    <location>
        <begin position="566"/>
        <end position="685"/>
    </location>
</feature>
<evidence type="ECO:0000256" key="6">
    <source>
        <dbReference type="ARBA" id="ARBA00022737"/>
    </source>
</evidence>
<evidence type="ECO:0000256" key="2">
    <source>
        <dbReference type="ARBA" id="ARBA00008771"/>
    </source>
</evidence>
<gene>
    <name evidence="12" type="primary">stk11ip</name>
</gene>
<dbReference type="GO" id="GO:0005737">
    <property type="term" value="C:cytoplasm"/>
    <property type="evidence" value="ECO:0007669"/>
    <property type="project" value="UniProtKB-SubCell"/>
</dbReference>
<dbReference type="InterPro" id="IPR001611">
    <property type="entry name" value="Leu-rich_rpt"/>
</dbReference>
<keyword evidence="6" id="KW-0677">Repeat</keyword>
<evidence type="ECO:0000259" key="11">
    <source>
        <dbReference type="Pfam" id="PF25624"/>
    </source>
</evidence>
<dbReference type="GeneID" id="108928758"/>
<dbReference type="Pfam" id="PF25357">
    <property type="entry name" value="PH_S11IP"/>
    <property type="match status" value="1"/>
</dbReference>
<feature type="domain" description="PLEKHM2 PH" evidence="9">
    <location>
        <begin position="879"/>
        <end position="1011"/>
    </location>
</feature>
<keyword evidence="4" id="KW-0963">Cytoplasm</keyword>
<dbReference type="Proteomes" id="UP000694397">
    <property type="component" value="Chromosome 12"/>
</dbReference>
<dbReference type="OrthoDB" id="7451790at2759"/>
<dbReference type="AlphaFoldDB" id="A0A8C9TQ89"/>
<reference evidence="12 13" key="1">
    <citation type="submission" date="2019-04" db="EMBL/GenBank/DDBJ databases">
        <authorList>
            <consortium name="Wellcome Sanger Institute Data Sharing"/>
        </authorList>
    </citation>
    <scope>NUCLEOTIDE SEQUENCE [LARGE SCALE GENOMIC DNA]</scope>
</reference>
<feature type="domain" description="STK11-interacting protein C-terminal PH" evidence="11">
    <location>
        <begin position="1024"/>
        <end position="1171"/>
    </location>
</feature>
<dbReference type="PANTHER" id="PTHR15454:SF69">
    <property type="entry name" value="SERINE_THREONINE-PROTEIN KINASE 11-INTERACTING PROTEIN"/>
    <property type="match status" value="1"/>
</dbReference>
<evidence type="ECO:0000313" key="12">
    <source>
        <dbReference type="Ensembl" id="ENSSFOP00015050265.1"/>
    </source>
</evidence>
<dbReference type="FunFam" id="3.80.10.10:FF:001219">
    <property type="entry name" value="Serine/threonine-protein kinase 11-interacting protein"/>
    <property type="match status" value="1"/>
</dbReference>
<dbReference type="InterPro" id="IPR057288">
    <property type="entry name" value="PH_PLEKHM2"/>
</dbReference>
<dbReference type="InterPro" id="IPR032675">
    <property type="entry name" value="LRR_dom_sf"/>
</dbReference>
<dbReference type="PANTHER" id="PTHR15454">
    <property type="entry name" value="NISCHARIN RELATED"/>
    <property type="match status" value="1"/>
</dbReference>
<proteinExistence type="inferred from homology"/>
<evidence type="ECO:0000259" key="10">
    <source>
        <dbReference type="Pfam" id="PF25357"/>
    </source>
</evidence>
<dbReference type="Pfam" id="PF15904">
    <property type="entry name" value="LIP1"/>
    <property type="match status" value="1"/>
</dbReference>
<dbReference type="InterPro" id="IPR031782">
    <property type="entry name" value="LIP1_N"/>
</dbReference>
<organism evidence="12 13">
    <name type="scientific">Scleropages formosus</name>
    <name type="common">Asian bonytongue</name>
    <name type="synonym">Osteoglossum formosum</name>
    <dbReference type="NCBI Taxonomy" id="113540"/>
    <lineage>
        <taxon>Eukaryota</taxon>
        <taxon>Metazoa</taxon>
        <taxon>Chordata</taxon>
        <taxon>Craniata</taxon>
        <taxon>Vertebrata</taxon>
        <taxon>Euteleostomi</taxon>
        <taxon>Actinopterygii</taxon>
        <taxon>Neopterygii</taxon>
        <taxon>Teleostei</taxon>
        <taxon>Osteoglossocephala</taxon>
        <taxon>Osteoglossomorpha</taxon>
        <taxon>Osteoglossiformes</taxon>
        <taxon>Osteoglossidae</taxon>
        <taxon>Scleropages</taxon>
    </lineage>
</organism>
<dbReference type="KEGG" id="sfm:108928758"/>
<name>A0A8C9TQ89_SCLFO</name>
<dbReference type="FunFam" id="3.80.10.10:FF:000658">
    <property type="entry name" value="Serine/threonine-protein kinase 11-interacting protein"/>
    <property type="match status" value="1"/>
</dbReference>
<dbReference type="Gene3D" id="3.80.10.10">
    <property type="entry name" value="Ribonuclease Inhibitor"/>
    <property type="match status" value="2"/>
</dbReference>